<organism evidence="1 2">
    <name type="scientific">Tetradesmus obliquus</name>
    <name type="common">Green alga</name>
    <name type="synonym">Acutodesmus obliquus</name>
    <dbReference type="NCBI Taxonomy" id="3088"/>
    <lineage>
        <taxon>Eukaryota</taxon>
        <taxon>Viridiplantae</taxon>
        <taxon>Chlorophyta</taxon>
        <taxon>core chlorophytes</taxon>
        <taxon>Chlorophyceae</taxon>
        <taxon>CS clade</taxon>
        <taxon>Sphaeropleales</taxon>
        <taxon>Scenedesmaceae</taxon>
        <taxon>Tetradesmus</taxon>
    </lineage>
</organism>
<reference evidence="1 2" key="1">
    <citation type="submission" date="2016-10" db="EMBL/GenBank/DDBJ databases">
        <authorList>
            <person name="Cai Z."/>
        </authorList>
    </citation>
    <scope>NUCLEOTIDE SEQUENCE [LARGE SCALE GENOMIC DNA]</scope>
</reference>
<sequence length="199" mass="22627">MGNWRSIRHRQLEDGSWQQQALQPTEELLKFLSTAPGATWLADVLLEFPGNVDKLRHASLTEVNQFVIAKYKEFTASDIGTRLIFGSTQRSAVQADTLMLPVYIVEDFVRQRLRAKITRNWWSIGWFLAIRTPITCAAVHFAKHLVRKHLLAPHRGGRCKRVVAAATFVLDELLPTQFYGPLLCYALLAHKMVGELDDS</sequence>
<dbReference type="EMBL" id="FNXT01000971">
    <property type="protein sequence ID" value="SZX70082.1"/>
    <property type="molecule type" value="Genomic_DNA"/>
</dbReference>
<dbReference type="OrthoDB" id="550026at2759"/>
<evidence type="ECO:0000313" key="2">
    <source>
        <dbReference type="Proteomes" id="UP000256970"/>
    </source>
</evidence>
<evidence type="ECO:0000313" key="1">
    <source>
        <dbReference type="EMBL" id="SZX70082.1"/>
    </source>
</evidence>
<gene>
    <name evidence="1" type="ORF">BQ4739_LOCUS10325</name>
</gene>
<protein>
    <submittedName>
        <fullName evidence="1">Uncharacterized protein</fullName>
    </submittedName>
</protein>
<dbReference type="AlphaFoldDB" id="A0A383VZ15"/>
<dbReference type="Proteomes" id="UP000256970">
    <property type="component" value="Unassembled WGS sequence"/>
</dbReference>
<name>A0A383VZ15_TETOB</name>
<proteinExistence type="predicted"/>
<accession>A0A383VZ15</accession>
<keyword evidence="2" id="KW-1185">Reference proteome</keyword>